<reference evidence="4" key="1">
    <citation type="submission" date="2018-05" db="EMBL/GenBank/DDBJ databases">
        <authorList>
            <person name="Liu B.-T."/>
        </authorList>
    </citation>
    <scope>NUCLEOTIDE SEQUENCE [LARGE SCALE GENOMIC DNA]</scope>
    <source>
        <strain evidence="4">WD6-1</strain>
    </source>
</reference>
<dbReference type="InterPro" id="IPR022134">
    <property type="entry name" value="DUF3667"/>
</dbReference>
<sequence length="393" mass="42386">MEEDVDDAAGTAAEHAAAAAIASGGGVRARQSRPSAFESGRPPGYCSNCGARLRGSVCHVCGQVADAYHRPFFSLVGDVFDGLFSLDGRVARTLPALIARPGRVSRLYLEGARARFVPPFRLYIIASLVFFLLLPFAMGGLSFDADGVRLGGDPVAELEAAREAGEISEAEHQEALEALERAEAVLARPGAAPDETAGRDEPASPSPDGEPATAGEADFSFDDPESIRRSFAPEDYGLPPPETTTLSLPVRRFIGERAARLAADPARWGEEIMAWAPRLMFLLVPVYAGLLALSYAWRRGFFFYDHLIVSLHFHAALFLVMTALILAGPLIGGGLGFAVLAIYSNVYLYRIHRVVYRRGRITSVLRTIALDIVYFFVLLIGLLVLMALGFASL</sequence>
<evidence type="ECO:0008006" key="5">
    <source>
        <dbReference type="Google" id="ProtNLM"/>
    </source>
</evidence>
<proteinExistence type="predicted"/>
<gene>
    <name evidence="3" type="ORF">DDZ18_09745</name>
</gene>
<feature type="transmembrane region" description="Helical" evidence="2">
    <location>
        <begin position="372"/>
        <end position="391"/>
    </location>
</feature>
<dbReference type="Proteomes" id="UP000245168">
    <property type="component" value="Unassembled WGS sequence"/>
</dbReference>
<dbReference type="EMBL" id="QEXV01000004">
    <property type="protein sequence ID" value="PWE16981.1"/>
    <property type="molecule type" value="Genomic_DNA"/>
</dbReference>
<dbReference type="OrthoDB" id="9111327at2"/>
<accession>A0A2U2BSJ1</accession>
<feature type="transmembrane region" description="Helical" evidence="2">
    <location>
        <begin position="275"/>
        <end position="295"/>
    </location>
</feature>
<keyword evidence="2" id="KW-0812">Transmembrane</keyword>
<evidence type="ECO:0000256" key="2">
    <source>
        <dbReference type="SAM" id="Phobius"/>
    </source>
</evidence>
<comment type="caution">
    <text evidence="3">The sequence shown here is derived from an EMBL/GenBank/DDBJ whole genome shotgun (WGS) entry which is preliminary data.</text>
</comment>
<evidence type="ECO:0000313" key="4">
    <source>
        <dbReference type="Proteomes" id="UP000245168"/>
    </source>
</evidence>
<evidence type="ECO:0000313" key="3">
    <source>
        <dbReference type="EMBL" id="PWE16981.1"/>
    </source>
</evidence>
<keyword evidence="2" id="KW-0472">Membrane</keyword>
<keyword evidence="2" id="KW-1133">Transmembrane helix</keyword>
<organism evidence="3 4">
    <name type="scientific">Marinicauda salina</name>
    <dbReference type="NCBI Taxonomy" id="2135793"/>
    <lineage>
        <taxon>Bacteria</taxon>
        <taxon>Pseudomonadati</taxon>
        <taxon>Pseudomonadota</taxon>
        <taxon>Alphaproteobacteria</taxon>
        <taxon>Maricaulales</taxon>
        <taxon>Maricaulaceae</taxon>
        <taxon>Marinicauda</taxon>
    </lineage>
</organism>
<feature type="transmembrane region" description="Helical" evidence="2">
    <location>
        <begin position="122"/>
        <end position="143"/>
    </location>
</feature>
<dbReference type="Pfam" id="PF12412">
    <property type="entry name" value="DUF3667"/>
    <property type="match status" value="1"/>
</dbReference>
<dbReference type="RefSeq" id="WP_109253205.1">
    <property type="nucleotide sequence ID" value="NZ_QEXV01000004.1"/>
</dbReference>
<evidence type="ECO:0000256" key="1">
    <source>
        <dbReference type="SAM" id="MobiDB-lite"/>
    </source>
</evidence>
<name>A0A2U2BSJ1_9PROT</name>
<feature type="region of interest" description="Disordered" evidence="1">
    <location>
        <begin position="189"/>
        <end position="221"/>
    </location>
</feature>
<keyword evidence="4" id="KW-1185">Reference proteome</keyword>
<feature type="transmembrane region" description="Helical" evidence="2">
    <location>
        <begin position="333"/>
        <end position="351"/>
    </location>
</feature>
<dbReference type="AlphaFoldDB" id="A0A2U2BSJ1"/>
<protein>
    <recommendedName>
        <fullName evidence="5">DUF3667 domain-containing protein</fullName>
    </recommendedName>
</protein>